<gene>
    <name evidence="1" type="ORF">ACFQDO_15480</name>
</gene>
<sequence>MRSRAALVVVAVAAGLLAVLARVTPPAALAWRAVARPADGPADVRLTGLPSGEPLLVAGQGGPVARPRPLLWLVPTEGDWQAVALDPASYYGERAALAWVARLGDQVAAIGEAFGGAHGLPRFSTWAGSTSGLDETPQAFELFGGPSAIGVTDLAVGPQVTLAVGSWAAGGRPAGIAVWVGDGAAYLRLDVVPGLRSTARDLTTPSAVAARGEGFVVAGTTTHLGGGRVADQATAFWVAGAGSPWSRTALPSSGESRSVDVSCSVRDCLVAGVAGVDRGRLALWHLGADGRASTVSLDAPPELADAPAIHVAGAWVSAETTAGPRLWWVDGATAWPVQPPPGPVAALATSGERLYALGTGGALWSAP</sequence>
<reference evidence="2" key="1">
    <citation type="journal article" date="2019" name="Int. J. Syst. Evol. Microbiol.">
        <title>The Global Catalogue of Microorganisms (GCM) 10K type strain sequencing project: providing services to taxonomists for standard genome sequencing and annotation.</title>
        <authorList>
            <consortium name="The Broad Institute Genomics Platform"/>
            <consortium name="The Broad Institute Genome Sequencing Center for Infectious Disease"/>
            <person name="Wu L."/>
            <person name="Ma J."/>
        </authorList>
    </citation>
    <scope>NUCLEOTIDE SEQUENCE [LARGE SCALE GENOMIC DNA]</scope>
    <source>
        <strain evidence="2">KACC 14249</strain>
    </source>
</reference>
<proteinExistence type="predicted"/>
<dbReference type="RefSeq" id="WP_345718514.1">
    <property type="nucleotide sequence ID" value="NZ_BAABFP010000009.1"/>
</dbReference>
<organism evidence="1 2">
    <name type="scientific">Angustibacter luteus</name>
    <dbReference type="NCBI Taxonomy" id="658456"/>
    <lineage>
        <taxon>Bacteria</taxon>
        <taxon>Bacillati</taxon>
        <taxon>Actinomycetota</taxon>
        <taxon>Actinomycetes</taxon>
        <taxon>Kineosporiales</taxon>
        <taxon>Kineosporiaceae</taxon>
    </lineage>
</organism>
<evidence type="ECO:0000313" key="1">
    <source>
        <dbReference type="EMBL" id="MFC6008538.1"/>
    </source>
</evidence>
<evidence type="ECO:0000313" key="2">
    <source>
        <dbReference type="Proteomes" id="UP001596189"/>
    </source>
</evidence>
<dbReference type="Proteomes" id="UP001596189">
    <property type="component" value="Unassembled WGS sequence"/>
</dbReference>
<protein>
    <submittedName>
        <fullName evidence="1">Uncharacterized protein</fullName>
    </submittedName>
</protein>
<comment type="caution">
    <text evidence="1">The sequence shown here is derived from an EMBL/GenBank/DDBJ whole genome shotgun (WGS) entry which is preliminary data.</text>
</comment>
<keyword evidence="2" id="KW-1185">Reference proteome</keyword>
<dbReference type="EMBL" id="JBHSRD010000005">
    <property type="protein sequence ID" value="MFC6008538.1"/>
    <property type="molecule type" value="Genomic_DNA"/>
</dbReference>
<name>A0ABW1JIN7_9ACTN</name>
<accession>A0ABW1JIN7</accession>